<dbReference type="Proteomes" id="UP000552587">
    <property type="component" value="Unassembled WGS sequence"/>
</dbReference>
<reference evidence="2 3" key="1">
    <citation type="submission" date="2020-07" db="EMBL/GenBank/DDBJ databases">
        <authorList>
            <person name="Xu S."/>
            <person name="Li A."/>
        </authorList>
    </citation>
    <scope>NUCLEOTIDE SEQUENCE [LARGE SCALE GENOMIC DNA]</scope>
    <source>
        <strain evidence="2 3">SG-8</strain>
    </source>
</reference>
<dbReference type="EMBL" id="JACHTE010000009">
    <property type="protein sequence ID" value="MBB1089419.1"/>
    <property type="molecule type" value="Genomic_DNA"/>
</dbReference>
<evidence type="ECO:0000256" key="1">
    <source>
        <dbReference type="SAM" id="Phobius"/>
    </source>
</evidence>
<feature type="transmembrane region" description="Helical" evidence="1">
    <location>
        <begin position="115"/>
        <end position="135"/>
    </location>
</feature>
<proteinExistence type="predicted"/>
<dbReference type="PROSITE" id="PS51257">
    <property type="entry name" value="PROKAR_LIPOPROTEIN"/>
    <property type="match status" value="1"/>
</dbReference>
<evidence type="ECO:0000313" key="3">
    <source>
        <dbReference type="Proteomes" id="UP000552587"/>
    </source>
</evidence>
<gene>
    <name evidence="2" type="ORF">H4F99_13115</name>
</gene>
<organism evidence="2 3">
    <name type="scientific">Marilutibacter penaei</name>
    <dbReference type="NCBI Taxonomy" id="2759900"/>
    <lineage>
        <taxon>Bacteria</taxon>
        <taxon>Pseudomonadati</taxon>
        <taxon>Pseudomonadota</taxon>
        <taxon>Gammaproteobacteria</taxon>
        <taxon>Lysobacterales</taxon>
        <taxon>Lysobacteraceae</taxon>
        <taxon>Marilutibacter</taxon>
    </lineage>
</organism>
<sequence length="194" mass="20128">MRNRPFLFALAALACGVMARLGAGLASGGHDGLRHPVAWLGAEGMPHAAGFNLFGFLVPGLVLAVALWGVRGRMVGEGWTARIGITLGLLSALAYAALGVFPLDASGAPGPGHRLHAVAWSLWWIAFAPAALLVALGARTRGPWRPALLLACVLMPLLLLWGAGWLPVGLAQSLACLVWGLAWVGVARRAGVQP</sequence>
<evidence type="ECO:0000313" key="2">
    <source>
        <dbReference type="EMBL" id="MBB1089419.1"/>
    </source>
</evidence>
<comment type="caution">
    <text evidence="2">The sequence shown here is derived from an EMBL/GenBank/DDBJ whole genome shotgun (WGS) entry which is preliminary data.</text>
</comment>
<keyword evidence="1" id="KW-1133">Transmembrane helix</keyword>
<keyword evidence="3" id="KW-1185">Reference proteome</keyword>
<keyword evidence="1" id="KW-0472">Membrane</keyword>
<feature type="transmembrane region" description="Helical" evidence="1">
    <location>
        <begin position="170"/>
        <end position="187"/>
    </location>
</feature>
<dbReference type="RefSeq" id="WP_182670200.1">
    <property type="nucleotide sequence ID" value="NZ_JACHTE010000009.1"/>
</dbReference>
<name>A0A7W3U5P5_9GAMM</name>
<keyword evidence="1" id="KW-0812">Transmembrane</keyword>
<feature type="transmembrane region" description="Helical" evidence="1">
    <location>
        <begin position="50"/>
        <end position="70"/>
    </location>
</feature>
<feature type="transmembrane region" description="Helical" evidence="1">
    <location>
        <begin position="147"/>
        <end position="164"/>
    </location>
</feature>
<dbReference type="AlphaFoldDB" id="A0A7W3U5P5"/>
<feature type="transmembrane region" description="Helical" evidence="1">
    <location>
        <begin position="82"/>
        <end position="103"/>
    </location>
</feature>
<accession>A0A7W3U5P5</accession>
<protein>
    <submittedName>
        <fullName evidence="2">DUF998 domain-containing protein</fullName>
    </submittedName>
</protein>